<proteinExistence type="predicted"/>
<keyword evidence="3" id="KW-0131">Cell cycle</keyword>
<keyword evidence="4" id="KW-1185">Reference proteome</keyword>
<protein>
    <submittedName>
        <fullName evidence="3">Cell division protein FtsA</fullName>
    </submittedName>
</protein>
<dbReference type="PANTHER" id="PTHR32432">
    <property type="entry name" value="CELL DIVISION PROTEIN FTSA-RELATED"/>
    <property type="match status" value="1"/>
</dbReference>
<dbReference type="Pfam" id="PF14450">
    <property type="entry name" value="FtsA"/>
    <property type="match status" value="1"/>
</dbReference>
<dbReference type="EMBL" id="ACLA01000033">
    <property type="protein sequence ID" value="EEQ47710.1"/>
    <property type="molecule type" value="Genomic_DNA"/>
</dbReference>
<reference evidence="3 4" key="1">
    <citation type="submission" date="2009-04" db="EMBL/GenBank/DDBJ databases">
        <authorList>
            <person name="Qin X."/>
            <person name="Bachman B."/>
            <person name="Battles P."/>
            <person name="Bell A."/>
            <person name="Bess C."/>
            <person name="Bickham C."/>
            <person name="Chaboub L."/>
            <person name="Chen D."/>
            <person name="Coyle M."/>
            <person name="Deiros D.R."/>
            <person name="Dinh H."/>
            <person name="Forbes L."/>
            <person name="Fowler G."/>
            <person name="Francisco L."/>
            <person name="Fu Q."/>
            <person name="Gubbala S."/>
            <person name="Hale W."/>
            <person name="Han Y."/>
            <person name="Hemphill L."/>
            <person name="Highlander S.K."/>
            <person name="Hirani K."/>
            <person name="Hogues M."/>
            <person name="Jackson L."/>
            <person name="Jakkamsetti A."/>
            <person name="Javaid M."/>
            <person name="Jiang H."/>
            <person name="Korchina V."/>
            <person name="Kovar C."/>
            <person name="Lara F."/>
            <person name="Lee S."/>
            <person name="Mata R."/>
            <person name="Mathew T."/>
            <person name="Moen C."/>
            <person name="Morales K."/>
            <person name="Munidasa M."/>
            <person name="Nazareth L."/>
            <person name="Ngo R."/>
            <person name="Nguyen L."/>
            <person name="Okwuonu G."/>
            <person name="Ongeri F."/>
            <person name="Patil S."/>
            <person name="Petrosino J."/>
            <person name="Pham C."/>
            <person name="Pham P."/>
            <person name="Pu L.-L."/>
            <person name="Puazo M."/>
            <person name="Raj R."/>
            <person name="Reid J."/>
            <person name="Rouhana J."/>
            <person name="Saada N."/>
            <person name="Shang Y."/>
            <person name="Simmons D."/>
            <person name="Thornton R."/>
            <person name="Warren J."/>
            <person name="Weissenberger G."/>
            <person name="Zhang J."/>
            <person name="Zhang L."/>
            <person name="Zhou C."/>
            <person name="Zhu D."/>
            <person name="Muzny D."/>
            <person name="Worley K."/>
            <person name="Gibbs R."/>
        </authorList>
    </citation>
    <scope>NUCLEOTIDE SEQUENCE [LARGE SCALE GENOMIC DNA]</scope>
    <source>
        <strain evidence="3 4">ATCC 43531</strain>
    </source>
</reference>
<sequence>MAGIFQNNTNTTIDKTICWTREIEMSDLDTTNEDIAVESAPAKRRGRPKKRIQETSDTAAKKRGRPKKEARTTSAVRRERPKELVFALDIGTRSVIGIVAEQRGGVLHILATERLEHRTRAMLDGQIHDVPQVAAIIREVKHRLMERTGPLNSAAVAAAGRALYTMTADAEQDVAGIITPAQQRDLDFAGVQEAQKKLAHSHTVDDPTRYYCVGYSTIRYTLDGNELKTLVGQRGRKAAATVIATFLPRQVVDSMQSALRETHLEMRALTLEPIAGINVLIPPTMRHLNLVLVDIGAGTSDVAITRGGSVIAYGMVPMAGDEITEAISREYLLDFNIAEEIKRKSADGQDVSFTDILGMKLSLTAEQVLAAIKPGVANLANAIAKQILELNGEPPQAVMLVGGGARTPMITELVAEALGIPAGRVAVRQPEAVDGVAELPDELRAPDAVTPLGILKIASINTLHFLAVWINDIEYSLFNFRELNVSDALLAAGISLRKYNGRPGMGLMLTVNGERRSFPGTMGTLAQITIDGKSASLDSPIHDDCRIKLVAGENGTQPTVRLSDVIGSMSGYHVVLNGEETPVAASILVNDAVPEGDPILRDGDTIVSRRERTLGEVLRASHLPPTGRRISYTLNGEARRFSSLPKITLNDAPAALSTVLREGDVISYEDTAVPTLEAVLELSAAASYATITYEGKEHNIPATGQVLTVNGKEASPDTIVEDGAVIIYQKGTGTANVSEALLAVNFTPPPATSRVTFSILVNGKRADFTSPIRSGDTLEVALTPIGAPNAAADTKVSSPSEDHSAPAASTILSGIAARSARGDGGEALPASPSGEPQNTAVPPSASAVKTDGTVSIESLMRYD</sequence>
<dbReference type="SUPFAM" id="SSF53067">
    <property type="entry name" value="Actin-like ATPase domain"/>
    <property type="match status" value="2"/>
</dbReference>
<dbReference type="CDD" id="cd24004">
    <property type="entry name" value="ASKHA_NBD_PilM-like"/>
    <property type="match status" value="1"/>
</dbReference>
<gene>
    <name evidence="3" type="primary">ftsA</name>
    <name evidence="3" type="ORF">HMPREF0908_2012</name>
</gene>
<dbReference type="Gene3D" id="3.30.420.40">
    <property type="match status" value="3"/>
</dbReference>
<dbReference type="Proteomes" id="UP000005309">
    <property type="component" value="Unassembled WGS sequence"/>
</dbReference>
<keyword evidence="3" id="KW-0132">Cell division</keyword>
<evidence type="ECO:0000256" key="1">
    <source>
        <dbReference type="SAM" id="MobiDB-lite"/>
    </source>
</evidence>
<organism evidence="3 4">
    <name type="scientific">Selenomonas flueggei ATCC 43531</name>
    <dbReference type="NCBI Taxonomy" id="638302"/>
    <lineage>
        <taxon>Bacteria</taxon>
        <taxon>Bacillati</taxon>
        <taxon>Bacillota</taxon>
        <taxon>Negativicutes</taxon>
        <taxon>Selenomonadales</taxon>
        <taxon>Selenomonadaceae</taxon>
        <taxon>Selenomonas</taxon>
    </lineage>
</organism>
<dbReference type="STRING" id="638302.HMPREF0908_2012"/>
<dbReference type="GO" id="GO:0051301">
    <property type="term" value="P:cell division"/>
    <property type="evidence" value="ECO:0007669"/>
    <property type="project" value="UniProtKB-KW"/>
</dbReference>
<feature type="region of interest" description="Disordered" evidence="1">
    <location>
        <begin position="32"/>
        <end position="78"/>
    </location>
</feature>
<feature type="region of interest" description="Disordered" evidence="1">
    <location>
        <begin position="818"/>
        <end position="852"/>
    </location>
</feature>
<feature type="domain" description="SHS2" evidence="2">
    <location>
        <begin position="85"/>
        <end position="280"/>
    </location>
</feature>
<evidence type="ECO:0000313" key="4">
    <source>
        <dbReference type="Proteomes" id="UP000005309"/>
    </source>
</evidence>
<name>C4V6B2_9FIRM</name>
<dbReference type="eggNOG" id="COG0849">
    <property type="taxonomic scope" value="Bacteria"/>
</dbReference>
<feature type="compositionally biased region" description="Basic and acidic residues" evidence="1">
    <location>
        <begin position="67"/>
        <end position="78"/>
    </location>
</feature>
<dbReference type="HOGENOM" id="CLU_010661_0_0_9"/>
<evidence type="ECO:0000259" key="2">
    <source>
        <dbReference type="SMART" id="SM00842"/>
    </source>
</evidence>
<dbReference type="PANTHER" id="PTHR32432:SF3">
    <property type="entry name" value="ETHANOLAMINE UTILIZATION PROTEIN EUTJ"/>
    <property type="match status" value="1"/>
</dbReference>
<dbReference type="InterPro" id="IPR003494">
    <property type="entry name" value="SHS2_FtsA"/>
</dbReference>
<accession>C4V6B2</accession>
<dbReference type="SMART" id="SM00842">
    <property type="entry name" value="FtsA"/>
    <property type="match status" value="1"/>
</dbReference>
<dbReference type="InterPro" id="IPR050696">
    <property type="entry name" value="FtsA/MreB"/>
</dbReference>
<evidence type="ECO:0000313" key="3">
    <source>
        <dbReference type="EMBL" id="EEQ47710.1"/>
    </source>
</evidence>
<comment type="caution">
    <text evidence="3">The sequence shown here is derived from an EMBL/GenBank/DDBJ whole genome shotgun (WGS) entry which is preliminary data.</text>
</comment>
<dbReference type="InterPro" id="IPR043129">
    <property type="entry name" value="ATPase_NBD"/>
</dbReference>
<dbReference type="AlphaFoldDB" id="C4V6B2"/>